<dbReference type="AlphaFoldDB" id="A0A0A9HYN3"/>
<accession>A0A0A9HYN3</accession>
<evidence type="ECO:0000313" key="1">
    <source>
        <dbReference type="EMBL" id="JAE38013.1"/>
    </source>
</evidence>
<name>A0A0A9HYN3_ARUDO</name>
<proteinExistence type="predicted"/>
<sequence length="92" mass="10662">MACRLHVPHMEESRTVVTGSSHRLFISHVLTKQNLIFFAEGRHHGHAICYSSSVLREKELLNLLFTFQLFYITSKRLGHQSASHHMSHPRNI</sequence>
<protein>
    <submittedName>
        <fullName evidence="1">Uncharacterized protein</fullName>
    </submittedName>
</protein>
<reference evidence="1" key="1">
    <citation type="submission" date="2014-09" db="EMBL/GenBank/DDBJ databases">
        <authorList>
            <person name="Magalhaes I.L.F."/>
            <person name="Oliveira U."/>
            <person name="Santos F.R."/>
            <person name="Vidigal T.H.D.A."/>
            <person name="Brescovit A.D."/>
            <person name="Santos A.J."/>
        </authorList>
    </citation>
    <scope>NUCLEOTIDE SEQUENCE</scope>
    <source>
        <tissue evidence="1">Shoot tissue taken approximately 20 cm above the soil surface</tissue>
    </source>
</reference>
<organism evidence="1">
    <name type="scientific">Arundo donax</name>
    <name type="common">Giant reed</name>
    <name type="synonym">Donax arundinaceus</name>
    <dbReference type="NCBI Taxonomy" id="35708"/>
    <lineage>
        <taxon>Eukaryota</taxon>
        <taxon>Viridiplantae</taxon>
        <taxon>Streptophyta</taxon>
        <taxon>Embryophyta</taxon>
        <taxon>Tracheophyta</taxon>
        <taxon>Spermatophyta</taxon>
        <taxon>Magnoliopsida</taxon>
        <taxon>Liliopsida</taxon>
        <taxon>Poales</taxon>
        <taxon>Poaceae</taxon>
        <taxon>PACMAD clade</taxon>
        <taxon>Arundinoideae</taxon>
        <taxon>Arundineae</taxon>
        <taxon>Arundo</taxon>
    </lineage>
</organism>
<dbReference type="EMBL" id="GBRH01159883">
    <property type="protein sequence ID" value="JAE38013.1"/>
    <property type="molecule type" value="Transcribed_RNA"/>
</dbReference>
<reference evidence="1" key="2">
    <citation type="journal article" date="2015" name="Data Brief">
        <title>Shoot transcriptome of the giant reed, Arundo donax.</title>
        <authorList>
            <person name="Barrero R.A."/>
            <person name="Guerrero F.D."/>
            <person name="Moolhuijzen P."/>
            <person name="Goolsby J.A."/>
            <person name="Tidwell J."/>
            <person name="Bellgard S.E."/>
            <person name="Bellgard M.I."/>
        </authorList>
    </citation>
    <scope>NUCLEOTIDE SEQUENCE</scope>
    <source>
        <tissue evidence="1">Shoot tissue taken approximately 20 cm above the soil surface</tissue>
    </source>
</reference>